<protein>
    <recommendedName>
        <fullName evidence="4">Glycosyltransferase RgtA/B/C/D-like domain-containing protein</fullName>
    </recommendedName>
</protein>
<feature type="transmembrane region" description="Helical" evidence="1">
    <location>
        <begin position="369"/>
        <end position="385"/>
    </location>
</feature>
<keyword evidence="1" id="KW-0472">Membrane</keyword>
<feature type="transmembrane region" description="Helical" evidence="1">
    <location>
        <begin position="288"/>
        <end position="310"/>
    </location>
</feature>
<feature type="transmembrane region" description="Helical" evidence="1">
    <location>
        <begin position="76"/>
        <end position="97"/>
    </location>
</feature>
<feature type="transmembrane region" description="Helical" evidence="1">
    <location>
        <begin position="207"/>
        <end position="227"/>
    </location>
</feature>
<reference evidence="2 3" key="1">
    <citation type="submission" date="2023-07" db="EMBL/GenBank/DDBJ databases">
        <title>Sorghum-associated microbial communities from plants grown in Nebraska, USA.</title>
        <authorList>
            <person name="Schachtman D."/>
        </authorList>
    </citation>
    <scope>NUCLEOTIDE SEQUENCE [LARGE SCALE GENOMIC DNA]</scope>
    <source>
        <strain evidence="2 3">DS1781</strain>
    </source>
</reference>
<feature type="transmembrane region" description="Helical" evidence="1">
    <location>
        <begin position="345"/>
        <end position="363"/>
    </location>
</feature>
<proteinExistence type="predicted"/>
<comment type="caution">
    <text evidence="2">The sequence shown here is derived from an EMBL/GenBank/DDBJ whole genome shotgun (WGS) entry which is preliminary data.</text>
</comment>
<sequence length="562" mass="59837">MPPLVLGLCVAALVFRITLGVDLSDESYYAAFVDGWLKRGVGDSPFLMIHQTADLLVYPLALLYREVRGDADGLVLFLRSVYLAISVLSATCLYRAIVPCWGRTEGTLVAAFALLFVPFGLPAPSYNTLGMCSLVGALSLFAVGMGRSPSERSPAGGWLAPSLWLSAVWWAIACTAYPPLLVPLTALVLLTLAALRAPAERLLVTRYATACASLLSVALIALCWVLGPARLLEMVRFTNAFNNVSGGLSGKLGLALDAFAAHRNFALMCLAAVALAAARCLNTPRFQLLGDMALGLLVLGVAASDAPTFFSRAHDLVVLLSLTGVFAAARILLSPAADKRPCVIAIVYGASFVGGFTTAAMAFNGLFNFPIGGFLASCLALVLPRSATAYSRVSRRVVMAIACATMATATFSHYYGQIGGFTYRDSVRVPGGAFAGLRTDPDQASFIAQMTEAIERQRGCGNKLAVLGTGPGFYLMTGMSPSALSTWNYPGDEQNYATNAVKSFYGIPANQPDVLVVNNWQWATPLSAADRALLDNYMPVQNVVVGLRKASVYRRRDCTSQR</sequence>
<keyword evidence="3" id="KW-1185">Reference proteome</keyword>
<gene>
    <name evidence="2" type="ORF">J2739_001718</name>
</gene>
<accession>A0ABU1NC77</accession>
<feature type="transmembrane region" description="Helical" evidence="1">
    <location>
        <begin position="103"/>
        <end position="121"/>
    </location>
</feature>
<feature type="transmembrane region" description="Helical" evidence="1">
    <location>
        <begin position="167"/>
        <end position="195"/>
    </location>
</feature>
<dbReference type="Proteomes" id="UP001184230">
    <property type="component" value="Unassembled WGS sequence"/>
</dbReference>
<feature type="transmembrane region" description="Helical" evidence="1">
    <location>
        <begin position="316"/>
        <end position="333"/>
    </location>
</feature>
<name>A0ABU1NC77_9BURK</name>
<keyword evidence="1" id="KW-1133">Transmembrane helix</keyword>
<feature type="transmembrane region" description="Helical" evidence="1">
    <location>
        <begin position="397"/>
        <end position="416"/>
    </location>
</feature>
<evidence type="ECO:0000313" key="3">
    <source>
        <dbReference type="Proteomes" id="UP001184230"/>
    </source>
</evidence>
<feature type="transmembrane region" description="Helical" evidence="1">
    <location>
        <begin position="264"/>
        <end position="281"/>
    </location>
</feature>
<evidence type="ECO:0000256" key="1">
    <source>
        <dbReference type="SAM" id="Phobius"/>
    </source>
</evidence>
<evidence type="ECO:0000313" key="2">
    <source>
        <dbReference type="EMBL" id="MDR6535948.1"/>
    </source>
</evidence>
<evidence type="ECO:0008006" key="4">
    <source>
        <dbReference type="Google" id="ProtNLM"/>
    </source>
</evidence>
<dbReference type="EMBL" id="JAVDRF010000003">
    <property type="protein sequence ID" value="MDR6535948.1"/>
    <property type="molecule type" value="Genomic_DNA"/>
</dbReference>
<organism evidence="2 3">
    <name type="scientific">Variovorax soli</name>
    <dbReference type="NCBI Taxonomy" id="376815"/>
    <lineage>
        <taxon>Bacteria</taxon>
        <taxon>Pseudomonadati</taxon>
        <taxon>Pseudomonadota</taxon>
        <taxon>Betaproteobacteria</taxon>
        <taxon>Burkholderiales</taxon>
        <taxon>Comamonadaceae</taxon>
        <taxon>Variovorax</taxon>
    </lineage>
</organism>
<dbReference type="RefSeq" id="WP_309900500.1">
    <property type="nucleotide sequence ID" value="NZ_JAVDRF010000003.1"/>
</dbReference>
<keyword evidence="1" id="KW-0812">Transmembrane</keyword>